<dbReference type="InterPro" id="IPR010209">
    <property type="entry name" value="Ion_transpt_RnfG/RsxG"/>
</dbReference>
<dbReference type="PANTHER" id="PTHR36118:SF1">
    <property type="entry name" value="ION-TRANSLOCATING OXIDOREDUCTASE COMPLEX SUBUNIT G"/>
    <property type="match status" value="1"/>
</dbReference>
<keyword evidence="6" id="KW-1003">Cell membrane</keyword>
<evidence type="ECO:0000256" key="7">
    <source>
        <dbReference type="SAM" id="Phobius"/>
    </source>
</evidence>
<keyword evidence="6 7" id="KW-0812">Transmembrane</keyword>
<dbReference type="Gene3D" id="3.90.1010.20">
    <property type="match status" value="1"/>
</dbReference>
<accession>A0A8J7W6A4</accession>
<dbReference type="PANTHER" id="PTHR36118">
    <property type="entry name" value="ION-TRANSLOCATING OXIDOREDUCTASE COMPLEX SUBUNIT G"/>
    <property type="match status" value="1"/>
</dbReference>
<keyword evidence="6 7" id="KW-0472">Membrane</keyword>
<reference evidence="9" key="2">
    <citation type="submission" date="2021-04" db="EMBL/GenBank/DDBJ databases">
        <authorList>
            <person name="Liu J."/>
        </authorList>
    </citation>
    <scope>NUCLEOTIDE SEQUENCE</scope>
    <source>
        <strain evidence="9">BAD-6</strain>
    </source>
</reference>
<keyword evidence="10" id="KW-1185">Reference proteome</keyword>
<dbReference type="GO" id="GO:0022900">
    <property type="term" value="P:electron transport chain"/>
    <property type="evidence" value="ECO:0007669"/>
    <property type="project" value="UniProtKB-UniRule"/>
</dbReference>
<dbReference type="EMBL" id="JAGSND010000015">
    <property type="protein sequence ID" value="MBR0599705.1"/>
    <property type="molecule type" value="Genomic_DNA"/>
</dbReference>
<dbReference type="GO" id="GO:0005886">
    <property type="term" value="C:plasma membrane"/>
    <property type="evidence" value="ECO:0007669"/>
    <property type="project" value="UniProtKB-SubCell"/>
</dbReference>
<reference evidence="9" key="1">
    <citation type="submission" date="2021-04" db="EMBL/GenBank/DDBJ databases">
        <title>Sinoanaerobacter chloroacetimidivorans sp. nov., an obligate anaerobic bacterium isolated from anaerobic sludge.</title>
        <authorList>
            <person name="Bao Y."/>
        </authorList>
    </citation>
    <scope>NUCLEOTIDE SEQUENCE</scope>
    <source>
        <strain evidence="9">BAD-6</strain>
    </source>
</reference>
<proteinExistence type="inferred from homology"/>
<comment type="caution">
    <text evidence="9">The sequence shown here is derived from an EMBL/GenBank/DDBJ whole genome shotgun (WGS) entry which is preliminary data.</text>
</comment>
<name>A0A8J7W6A4_9FIRM</name>
<feature type="domain" description="FMN-binding" evidence="8">
    <location>
        <begin position="90"/>
        <end position="175"/>
    </location>
</feature>
<dbReference type="HAMAP" id="MF_00479">
    <property type="entry name" value="RsxG_RnfG"/>
    <property type="match status" value="1"/>
</dbReference>
<dbReference type="Proteomes" id="UP000675664">
    <property type="component" value="Unassembled WGS sequence"/>
</dbReference>
<feature type="modified residue" description="FMN phosphoryl threonine" evidence="6">
    <location>
        <position position="158"/>
    </location>
</feature>
<dbReference type="PIRSF" id="PIRSF006091">
    <property type="entry name" value="E_trnsport_RnfG"/>
    <property type="match status" value="1"/>
</dbReference>
<keyword evidence="2 6" id="KW-0597">Phosphoprotein</keyword>
<keyword evidence="6 7" id="KW-1133">Transmembrane helix</keyword>
<dbReference type="InterPro" id="IPR007329">
    <property type="entry name" value="FMN-bd"/>
</dbReference>
<comment type="cofactor">
    <cofactor evidence="6">
        <name>FMN</name>
        <dbReference type="ChEBI" id="CHEBI:58210"/>
    </cofactor>
</comment>
<comment type="subcellular location">
    <subcellularLocation>
        <location evidence="6">Cell membrane</location>
        <topology evidence="6">Single-pass membrane protein</topology>
    </subcellularLocation>
</comment>
<keyword evidence="1 6" id="KW-0813">Transport</keyword>
<keyword evidence="5 6" id="KW-0249">Electron transport</keyword>
<evidence type="ECO:0000256" key="6">
    <source>
        <dbReference type="HAMAP-Rule" id="MF_00479"/>
    </source>
</evidence>
<evidence type="ECO:0000256" key="4">
    <source>
        <dbReference type="ARBA" id="ARBA00022643"/>
    </source>
</evidence>
<dbReference type="RefSeq" id="WP_227019844.1">
    <property type="nucleotide sequence ID" value="NZ_JAGSND010000015.1"/>
</dbReference>
<comment type="similarity">
    <text evidence="6">Belongs to the RnfG family.</text>
</comment>
<protein>
    <recommendedName>
        <fullName evidence="6">Ion-translocating oxidoreductase complex subunit G</fullName>
        <ecNumber evidence="6">7.-.-.-</ecNumber>
    </recommendedName>
    <alternativeName>
        <fullName evidence="6">Rnf electron transport complex subunit G</fullName>
    </alternativeName>
</protein>
<evidence type="ECO:0000259" key="8">
    <source>
        <dbReference type="SMART" id="SM00900"/>
    </source>
</evidence>
<dbReference type="GO" id="GO:0009055">
    <property type="term" value="F:electron transfer activity"/>
    <property type="evidence" value="ECO:0007669"/>
    <property type="project" value="InterPro"/>
</dbReference>
<evidence type="ECO:0000256" key="3">
    <source>
        <dbReference type="ARBA" id="ARBA00022630"/>
    </source>
</evidence>
<dbReference type="EC" id="7.-.-.-" evidence="6"/>
<keyword evidence="3 6" id="KW-0285">Flavoprotein</keyword>
<organism evidence="9 10">
    <name type="scientific">Sinanaerobacter chloroacetimidivorans</name>
    <dbReference type="NCBI Taxonomy" id="2818044"/>
    <lineage>
        <taxon>Bacteria</taxon>
        <taxon>Bacillati</taxon>
        <taxon>Bacillota</taxon>
        <taxon>Clostridia</taxon>
        <taxon>Peptostreptococcales</taxon>
        <taxon>Anaerovoracaceae</taxon>
        <taxon>Sinanaerobacter</taxon>
    </lineage>
</organism>
<evidence type="ECO:0000313" key="9">
    <source>
        <dbReference type="EMBL" id="MBR0599705.1"/>
    </source>
</evidence>
<dbReference type="Pfam" id="PF04205">
    <property type="entry name" value="FMN_bind"/>
    <property type="match status" value="1"/>
</dbReference>
<dbReference type="SMART" id="SM00900">
    <property type="entry name" value="FMN_bind"/>
    <property type="match status" value="1"/>
</dbReference>
<feature type="transmembrane region" description="Helical" evidence="7">
    <location>
        <begin position="7"/>
        <end position="29"/>
    </location>
</feature>
<dbReference type="AlphaFoldDB" id="A0A8J7W6A4"/>
<keyword evidence="6" id="KW-1278">Translocase</keyword>
<sequence>MKLSKEYFAPTIILMIICLAVTLALTGTYQITMPIITANAKAFADGSRTEVLPSASDGFTLVAEPYQEGISEIYAADNGSGIVITSTEKGFGGKITVMTGIDSKGQIQGIKILEHSETPGLGSKAMTKKHLSQYLGQAKITNKGDEDATNIDAVTGATISSDAVYRAVEKALHQYSKLGGVLNHE</sequence>
<evidence type="ECO:0000256" key="1">
    <source>
        <dbReference type="ARBA" id="ARBA00022448"/>
    </source>
</evidence>
<evidence type="ECO:0000256" key="5">
    <source>
        <dbReference type="ARBA" id="ARBA00022982"/>
    </source>
</evidence>
<comment type="subunit">
    <text evidence="6">The complex is composed of six subunits: RnfA, RnfB, RnfC, RnfD, RnfE and RnfG.</text>
</comment>
<keyword evidence="4 6" id="KW-0288">FMN</keyword>
<dbReference type="NCBIfam" id="TIGR01947">
    <property type="entry name" value="rnfG"/>
    <property type="match status" value="1"/>
</dbReference>
<gene>
    <name evidence="6" type="primary">rnfG</name>
    <name evidence="9" type="ORF">KCX82_17600</name>
</gene>
<comment type="function">
    <text evidence="6">Part of a membrane-bound complex that couples electron transfer with translocation of ions across the membrane.</text>
</comment>
<evidence type="ECO:0000256" key="2">
    <source>
        <dbReference type="ARBA" id="ARBA00022553"/>
    </source>
</evidence>
<evidence type="ECO:0000313" key="10">
    <source>
        <dbReference type="Proteomes" id="UP000675664"/>
    </source>
</evidence>
<dbReference type="GO" id="GO:0010181">
    <property type="term" value="F:FMN binding"/>
    <property type="evidence" value="ECO:0007669"/>
    <property type="project" value="InterPro"/>
</dbReference>